<evidence type="ECO:0000259" key="2">
    <source>
        <dbReference type="PROSITE" id="PS50011"/>
    </source>
</evidence>
<dbReference type="SUPFAM" id="SSF47954">
    <property type="entry name" value="Cyclin-like"/>
    <property type="match status" value="1"/>
</dbReference>
<dbReference type="InterPro" id="IPR048258">
    <property type="entry name" value="Cyclins_cyclin-box"/>
</dbReference>
<dbReference type="SMART" id="SM00385">
    <property type="entry name" value="CYCLIN"/>
    <property type="match status" value="1"/>
</dbReference>
<keyword evidence="3" id="KW-0808">Transferase</keyword>
<name>H2EDC8_9VIRU</name>
<dbReference type="InterPro" id="IPR011009">
    <property type="entry name" value="Kinase-like_dom_sf"/>
</dbReference>
<dbReference type="SUPFAM" id="SSF56112">
    <property type="entry name" value="Protein kinase-like (PK-like)"/>
    <property type="match status" value="1"/>
</dbReference>
<sequence>MDLFIKHKSLTLNHRGIILNWMMEVVDEYNLKHNTFQLAVYILDKYLIVEDVNISVKEIQGISVVCIVIASKLMDDNIFTIKNADYISSNQYGQQFLLQKEKQILEKLGYQVNYKTVWYLIKKNGHKISTDIFRITYYLTCIMLIHPDYISIPVNELTDKIIKFAIIIKKNHLMVPKLSKKNVIYKYLYCMWSIATKNTKLSEIKNIFTNLGIYYVLKNKLLEIGPIFEGNINGKYGGQLNIIPNINLLNYKSYKSKTYEIDNDIGIPKEVLNEIVKLVSIKKHPNIINLDHYYYDLDNNKLNIGFKIKCSVVDKLSQSPTKKLKFKMIRQFLAGIKHLHDNKIIYKNLSIDNLFLDKNNNLKISGFLSPELVSDFQSSDELYLLYKKYYLDKKYIWSCGCIIGHILLGHSLFESTDEEKIQFTELDERYPKVSNIIHKMLSPFILLRPDIDIVVKYFNNVKPLKNYKQSF</sequence>
<dbReference type="InterPro" id="IPR013763">
    <property type="entry name" value="Cyclin-like_dom"/>
</dbReference>
<accession>H2EDC8</accession>
<dbReference type="EMBL" id="JN885995">
    <property type="protein sequence ID" value="AEX62401.1"/>
    <property type="molecule type" value="Genomic_DNA"/>
</dbReference>
<protein>
    <submittedName>
        <fullName evidence="3">Putative serine_threonine protein kinase</fullName>
    </submittedName>
</protein>
<dbReference type="SMART" id="SM00220">
    <property type="entry name" value="S_TKc"/>
    <property type="match status" value="1"/>
</dbReference>
<feature type="domain" description="Protein kinase" evidence="2">
    <location>
        <begin position="221"/>
        <end position="471"/>
    </location>
</feature>
<evidence type="ECO:0000313" key="3">
    <source>
        <dbReference type="EMBL" id="AEX62401.1"/>
    </source>
</evidence>
<keyword evidence="1" id="KW-0195">Cyclin</keyword>
<dbReference type="GO" id="GO:0004672">
    <property type="term" value="F:protein kinase activity"/>
    <property type="evidence" value="ECO:0007669"/>
    <property type="project" value="InterPro"/>
</dbReference>
<dbReference type="PROSITE" id="PS50011">
    <property type="entry name" value="PROTEIN_KINASE_DOM"/>
    <property type="match status" value="1"/>
</dbReference>
<evidence type="ECO:0000256" key="1">
    <source>
        <dbReference type="ARBA" id="ARBA00023127"/>
    </source>
</evidence>
<dbReference type="Pfam" id="PF00134">
    <property type="entry name" value="Cyclin_N"/>
    <property type="match status" value="1"/>
</dbReference>
<dbReference type="InterPro" id="IPR036915">
    <property type="entry name" value="Cyclin-like_sf"/>
</dbReference>
<keyword evidence="3" id="KW-0418">Kinase</keyword>
<dbReference type="Gene3D" id="1.10.472.10">
    <property type="entry name" value="Cyclin-like"/>
    <property type="match status" value="1"/>
</dbReference>
<dbReference type="PANTHER" id="PTHR10177">
    <property type="entry name" value="CYCLINS"/>
    <property type="match status" value="1"/>
</dbReference>
<dbReference type="InterPro" id="IPR000719">
    <property type="entry name" value="Prot_kinase_dom"/>
</dbReference>
<dbReference type="InterPro" id="IPR006671">
    <property type="entry name" value="Cyclin_N"/>
</dbReference>
<dbReference type="InterPro" id="IPR039361">
    <property type="entry name" value="Cyclin"/>
</dbReference>
<organism evidence="3">
    <name type="scientific">Moumouvirus sp. 'Monve'</name>
    <dbReference type="NCBI Taxonomy" id="1128131"/>
    <lineage>
        <taxon>Viruses</taxon>
        <taxon>Varidnaviria</taxon>
        <taxon>Bamfordvirae</taxon>
        <taxon>Nucleocytoviricota</taxon>
        <taxon>Megaviricetes</taxon>
        <taxon>Imitervirales</taxon>
        <taxon>Mimiviridae</taxon>
        <taxon>Megamimivirinae</taxon>
        <taxon>Moumouvirus</taxon>
    </lineage>
</organism>
<dbReference type="Pfam" id="PF00069">
    <property type="entry name" value="Pkinase"/>
    <property type="match status" value="1"/>
</dbReference>
<reference evidence="3" key="1">
    <citation type="submission" date="2011-10" db="EMBL/GenBank/DDBJ databases">
        <title>Provirophages and transpovirons: unique mobilome of giant viruses.</title>
        <authorList>
            <person name="Desnues C."/>
            <person name="LaScola B."/>
            <person name="Yutin N."/>
            <person name="Fournous G."/>
            <person name="Koonin E."/>
            <person name="Raoult D."/>
        </authorList>
    </citation>
    <scope>NUCLEOTIDE SEQUENCE</scope>
    <source>
        <strain evidence="3">Mv13-mv</strain>
    </source>
</reference>
<gene>
    <name evidence="3" type="ORF">mv_L196</name>
</gene>
<dbReference type="PROSITE" id="PS00292">
    <property type="entry name" value="CYCLINS"/>
    <property type="match status" value="1"/>
</dbReference>
<dbReference type="Gene3D" id="1.10.510.10">
    <property type="entry name" value="Transferase(Phosphotransferase) domain 1"/>
    <property type="match status" value="1"/>
</dbReference>
<dbReference type="GO" id="GO:0005524">
    <property type="term" value="F:ATP binding"/>
    <property type="evidence" value="ECO:0007669"/>
    <property type="project" value="InterPro"/>
</dbReference>
<proteinExistence type="predicted"/>